<keyword evidence="3" id="KW-1185">Reference proteome</keyword>
<gene>
    <name evidence="2" type="ORF">RchiOBHm_Chr5g0049201</name>
</gene>
<feature type="region of interest" description="Disordered" evidence="1">
    <location>
        <begin position="70"/>
        <end position="108"/>
    </location>
</feature>
<dbReference type="Proteomes" id="UP000238479">
    <property type="component" value="Chromosome 5"/>
</dbReference>
<feature type="compositionally biased region" description="Basic and acidic residues" evidence="1">
    <location>
        <begin position="92"/>
        <end position="104"/>
    </location>
</feature>
<organism evidence="2 3">
    <name type="scientific">Rosa chinensis</name>
    <name type="common">China rose</name>
    <dbReference type="NCBI Taxonomy" id="74649"/>
    <lineage>
        <taxon>Eukaryota</taxon>
        <taxon>Viridiplantae</taxon>
        <taxon>Streptophyta</taxon>
        <taxon>Embryophyta</taxon>
        <taxon>Tracheophyta</taxon>
        <taxon>Spermatophyta</taxon>
        <taxon>Magnoliopsida</taxon>
        <taxon>eudicotyledons</taxon>
        <taxon>Gunneridae</taxon>
        <taxon>Pentapetalae</taxon>
        <taxon>rosids</taxon>
        <taxon>fabids</taxon>
        <taxon>Rosales</taxon>
        <taxon>Rosaceae</taxon>
        <taxon>Rosoideae</taxon>
        <taxon>Rosoideae incertae sedis</taxon>
        <taxon>Rosa</taxon>
    </lineage>
</organism>
<dbReference type="OMA" id="ESETEMW"/>
<comment type="caution">
    <text evidence="2">The sequence shown here is derived from an EMBL/GenBank/DDBJ whole genome shotgun (WGS) entry which is preliminary data.</text>
</comment>
<reference evidence="2 3" key="1">
    <citation type="journal article" date="2018" name="Nat. Genet.">
        <title>The Rosa genome provides new insights in the design of modern roses.</title>
        <authorList>
            <person name="Bendahmane M."/>
        </authorList>
    </citation>
    <scope>NUCLEOTIDE SEQUENCE [LARGE SCALE GENOMIC DNA]</scope>
    <source>
        <strain evidence="3">cv. Old Blush</strain>
    </source>
</reference>
<evidence type="ECO:0000313" key="2">
    <source>
        <dbReference type="EMBL" id="PRQ32687.1"/>
    </source>
</evidence>
<proteinExistence type="predicted"/>
<dbReference type="PANTHER" id="PTHR33264:SF70">
    <property type="match status" value="1"/>
</dbReference>
<dbReference type="Gramene" id="PRQ32687">
    <property type="protein sequence ID" value="PRQ32687"/>
    <property type="gene ID" value="RchiOBHm_Chr5g0049201"/>
</dbReference>
<evidence type="ECO:0000313" key="3">
    <source>
        <dbReference type="Proteomes" id="UP000238479"/>
    </source>
</evidence>
<dbReference type="OrthoDB" id="695262at2759"/>
<evidence type="ECO:0000256" key="1">
    <source>
        <dbReference type="SAM" id="MobiDB-lite"/>
    </source>
</evidence>
<dbReference type="EMBL" id="PDCK01000043">
    <property type="protein sequence ID" value="PRQ32687.1"/>
    <property type="molecule type" value="Genomic_DNA"/>
</dbReference>
<dbReference type="AlphaFoldDB" id="A0A2P6QEU4"/>
<sequence length="136" mass="14957">MTRKALLESPPTMKRRVGEVAGGAAAECAAVCCCCPCSMMNLLVLAFYKLPRGLCRKASAKIKKKRRCKKGLLPRPRPTGDGDFKTTVSGGVHDDDCDKKKNDDAESDGAAFEKEMWDRFYGNGFWRSASSNNKET</sequence>
<accession>A0A2P6QEU4</accession>
<protein>
    <submittedName>
        <fullName evidence="2">Uncharacterized protein</fullName>
    </submittedName>
</protein>
<dbReference type="STRING" id="74649.A0A2P6QEU4"/>
<name>A0A2P6QEU4_ROSCH</name>
<dbReference type="PANTHER" id="PTHR33264">
    <property type="entry name" value="EXPRESSED PROTEIN"/>
    <property type="match status" value="1"/>
</dbReference>